<dbReference type="Proteomes" id="UP000580250">
    <property type="component" value="Unassembled WGS sequence"/>
</dbReference>
<name>A0A6V7VQ89_MELEN</name>
<proteinExistence type="predicted"/>
<gene>
    <name evidence="1" type="ORF">MENT_LOCUS28826</name>
    <name evidence="2" type="ORF">MENT_LOCUS47119</name>
</gene>
<evidence type="ECO:0000313" key="1">
    <source>
        <dbReference type="EMBL" id="CAD2176979.1"/>
    </source>
</evidence>
<organism evidence="1 3">
    <name type="scientific">Meloidogyne enterolobii</name>
    <name type="common">Root-knot nematode worm</name>
    <name type="synonym">Meloidogyne mayaguensis</name>
    <dbReference type="NCBI Taxonomy" id="390850"/>
    <lineage>
        <taxon>Eukaryota</taxon>
        <taxon>Metazoa</taxon>
        <taxon>Ecdysozoa</taxon>
        <taxon>Nematoda</taxon>
        <taxon>Chromadorea</taxon>
        <taxon>Rhabditida</taxon>
        <taxon>Tylenchina</taxon>
        <taxon>Tylenchomorpha</taxon>
        <taxon>Tylenchoidea</taxon>
        <taxon>Meloidogynidae</taxon>
        <taxon>Meloidogyninae</taxon>
        <taxon>Meloidogyne</taxon>
    </lineage>
</organism>
<dbReference type="EMBL" id="CAJEWN010000288">
    <property type="protein sequence ID" value="CAD2176979.1"/>
    <property type="molecule type" value="Genomic_DNA"/>
</dbReference>
<dbReference type="OrthoDB" id="5912342at2759"/>
<accession>A0A6V7VQ89</accession>
<sequence length="155" mass="17309">MASATTSRGEIDAPLAVMQDTGTKVIMTIMVPGMKKRGGLLLTLKRWLHIKSKDPFALASNVKFGQYSLTEQSMSLLMEVYRDKSAMSKRSEDCKRFVVSIGRFPTQINPNSVGYNIQQRGDNSYIVMTICKVDNFSTNWKDFLSVNGTLDLATL</sequence>
<dbReference type="EMBL" id="CAJEWN010001086">
    <property type="protein sequence ID" value="CAD2194128.1"/>
    <property type="molecule type" value="Genomic_DNA"/>
</dbReference>
<comment type="caution">
    <text evidence="1">The sequence shown here is derived from an EMBL/GenBank/DDBJ whole genome shotgun (WGS) entry which is preliminary data.</text>
</comment>
<evidence type="ECO:0000313" key="2">
    <source>
        <dbReference type="EMBL" id="CAD2194128.1"/>
    </source>
</evidence>
<protein>
    <submittedName>
        <fullName evidence="1">Uncharacterized protein</fullName>
    </submittedName>
</protein>
<reference evidence="1 3" key="1">
    <citation type="submission" date="2020-08" db="EMBL/GenBank/DDBJ databases">
        <authorList>
            <person name="Koutsovoulos G."/>
            <person name="Danchin GJ E."/>
        </authorList>
    </citation>
    <scope>NUCLEOTIDE SEQUENCE [LARGE SCALE GENOMIC DNA]</scope>
</reference>
<dbReference type="AlphaFoldDB" id="A0A6V7VQ89"/>
<evidence type="ECO:0000313" key="3">
    <source>
        <dbReference type="Proteomes" id="UP000580250"/>
    </source>
</evidence>